<dbReference type="STRING" id="551996.SAMN05192573_106211"/>
<keyword evidence="1" id="KW-0472">Membrane</keyword>
<dbReference type="Proteomes" id="UP000199705">
    <property type="component" value="Unassembled WGS sequence"/>
</dbReference>
<evidence type="ECO:0000256" key="1">
    <source>
        <dbReference type="SAM" id="Phobius"/>
    </source>
</evidence>
<name>A0A1G7ZCC9_9SPHI</name>
<dbReference type="EMBL" id="FNCG01000006">
    <property type="protein sequence ID" value="SDH06401.1"/>
    <property type="molecule type" value="Genomic_DNA"/>
</dbReference>
<dbReference type="AlphaFoldDB" id="A0A1G7ZCC9"/>
<evidence type="ECO:0000313" key="3">
    <source>
        <dbReference type="Proteomes" id="UP000199705"/>
    </source>
</evidence>
<dbReference type="Gene3D" id="1.20.1250.20">
    <property type="entry name" value="MFS general substrate transporter like domains"/>
    <property type="match status" value="1"/>
</dbReference>
<dbReference type="RefSeq" id="WP_143020759.1">
    <property type="nucleotide sequence ID" value="NZ_FNCG01000006.1"/>
</dbReference>
<sequence>MKKNYYISLYSFSIVGFFMSVIYLIIFSLALRSIAEDHGSFAGIPGDGIIGGAMVKLLIGGLGSLFGLRQGMFLLYITFGYMLSIGFWAKPLVTNKTIFDNKA</sequence>
<feature type="transmembrane region" description="Helical" evidence="1">
    <location>
        <begin position="49"/>
        <end position="66"/>
    </location>
</feature>
<dbReference type="InterPro" id="IPR036259">
    <property type="entry name" value="MFS_trans_sf"/>
</dbReference>
<keyword evidence="1" id="KW-0812">Transmembrane</keyword>
<evidence type="ECO:0000313" key="2">
    <source>
        <dbReference type="EMBL" id="SDH06401.1"/>
    </source>
</evidence>
<feature type="transmembrane region" description="Helical" evidence="1">
    <location>
        <begin position="73"/>
        <end position="89"/>
    </location>
</feature>
<reference evidence="3" key="1">
    <citation type="submission" date="2016-10" db="EMBL/GenBank/DDBJ databases">
        <authorList>
            <person name="Varghese N."/>
            <person name="Submissions S."/>
        </authorList>
    </citation>
    <scope>NUCLEOTIDE SEQUENCE [LARGE SCALE GENOMIC DNA]</scope>
    <source>
        <strain evidence="3">Gh-67</strain>
    </source>
</reference>
<feature type="transmembrane region" description="Helical" evidence="1">
    <location>
        <begin position="7"/>
        <end position="29"/>
    </location>
</feature>
<organism evidence="2 3">
    <name type="scientific">Mucilaginibacter gossypii</name>
    <dbReference type="NCBI Taxonomy" id="551996"/>
    <lineage>
        <taxon>Bacteria</taxon>
        <taxon>Pseudomonadati</taxon>
        <taxon>Bacteroidota</taxon>
        <taxon>Sphingobacteriia</taxon>
        <taxon>Sphingobacteriales</taxon>
        <taxon>Sphingobacteriaceae</taxon>
        <taxon>Mucilaginibacter</taxon>
    </lineage>
</organism>
<protein>
    <submittedName>
        <fullName evidence="2">Uncharacterized protein</fullName>
    </submittedName>
</protein>
<gene>
    <name evidence="2" type="ORF">SAMN05192573_106211</name>
</gene>
<keyword evidence="3" id="KW-1185">Reference proteome</keyword>
<accession>A0A1G7ZCC9</accession>
<keyword evidence="1" id="KW-1133">Transmembrane helix</keyword>
<proteinExistence type="predicted"/>